<keyword evidence="5" id="KW-0808">Transferase</keyword>
<gene>
    <name evidence="12" type="ORF">HBJ55_02130</name>
</gene>
<organism evidence="12 13">
    <name type="scientific">Billgrantia bachuensis</name>
    <dbReference type="NCBI Taxonomy" id="2717286"/>
    <lineage>
        <taxon>Bacteria</taxon>
        <taxon>Pseudomonadati</taxon>
        <taxon>Pseudomonadota</taxon>
        <taxon>Gammaproteobacteria</taxon>
        <taxon>Oceanospirillales</taxon>
        <taxon>Halomonadaceae</taxon>
        <taxon>Billgrantia</taxon>
    </lineage>
</organism>
<feature type="domain" description="Glycosyl transferase family 51" evidence="11">
    <location>
        <begin position="156"/>
        <end position="351"/>
    </location>
</feature>
<dbReference type="Pfam" id="PF00912">
    <property type="entry name" value="Transgly"/>
    <property type="match status" value="1"/>
</dbReference>
<dbReference type="Gene3D" id="1.10.3810.10">
    <property type="entry name" value="Biosynthetic peptidoglycan transglycosylase-like"/>
    <property type="match status" value="1"/>
</dbReference>
<evidence type="ECO:0000313" key="12">
    <source>
        <dbReference type="EMBL" id="NIC04227.1"/>
    </source>
</evidence>
<evidence type="ECO:0000256" key="8">
    <source>
        <dbReference type="ARBA" id="ARBA00049902"/>
    </source>
</evidence>
<keyword evidence="10" id="KW-0472">Membrane</keyword>
<evidence type="ECO:0000313" key="13">
    <source>
        <dbReference type="Proteomes" id="UP001318321"/>
    </source>
</evidence>
<dbReference type="SUPFAM" id="SSF53955">
    <property type="entry name" value="Lysozyme-like"/>
    <property type="match status" value="1"/>
</dbReference>
<evidence type="ECO:0000256" key="5">
    <source>
        <dbReference type="ARBA" id="ARBA00022679"/>
    </source>
</evidence>
<keyword evidence="10" id="KW-1133">Transmembrane helix</keyword>
<dbReference type="InterPro" id="IPR023346">
    <property type="entry name" value="Lysozyme-like_dom_sf"/>
</dbReference>
<proteinExistence type="predicted"/>
<dbReference type="InterPro" id="IPR036950">
    <property type="entry name" value="PBP_transglycosylase"/>
</dbReference>
<feature type="compositionally biased region" description="Acidic residues" evidence="9">
    <location>
        <begin position="1037"/>
        <end position="1048"/>
    </location>
</feature>
<evidence type="ECO:0000256" key="7">
    <source>
        <dbReference type="ARBA" id="ARBA00044770"/>
    </source>
</evidence>
<keyword evidence="4" id="KW-0328">Glycosyltransferase</keyword>
<dbReference type="RefSeq" id="WP_167110549.1">
    <property type="nucleotide sequence ID" value="NZ_JAAQTO010000004.1"/>
</dbReference>
<feature type="compositionally biased region" description="Low complexity" evidence="9">
    <location>
        <begin position="1049"/>
        <end position="1059"/>
    </location>
</feature>
<keyword evidence="3" id="KW-0645">Protease</keyword>
<evidence type="ECO:0000256" key="9">
    <source>
        <dbReference type="SAM" id="MobiDB-lite"/>
    </source>
</evidence>
<keyword evidence="6" id="KW-0511">Multifunctional enzyme</keyword>
<protein>
    <recommendedName>
        <fullName evidence="7">peptidoglycan glycosyltransferase</fullName>
        <ecNumber evidence="7">2.4.99.28</ecNumber>
    </recommendedName>
</protein>
<keyword evidence="10" id="KW-0812">Transmembrane</keyword>
<accession>A0ABX0PPZ2</accession>
<name>A0ABX0PPZ2_9GAMM</name>
<dbReference type="PANTHER" id="PTHR32282">
    <property type="entry name" value="BINDING PROTEIN TRANSPEPTIDASE, PUTATIVE-RELATED"/>
    <property type="match status" value="1"/>
</dbReference>
<feature type="transmembrane region" description="Helical" evidence="10">
    <location>
        <begin position="34"/>
        <end position="56"/>
    </location>
</feature>
<comment type="catalytic activity">
    <reaction evidence="8">
        <text>[GlcNAc-(1-&gt;4)-Mur2Ac(oyl-L-Ala-gamma-D-Glu-L-Lys-D-Ala-D-Ala)](n)-di-trans,octa-cis-undecaprenyl diphosphate + beta-D-GlcNAc-(1-&gt;4)-Mur2Ac(oyl-L-Ala-gamma-D-Glu-L-Lys-D-Ala-D-Ala)-di-trans,octa-cis-undecaprenyl diphosphate = [GlcNAc-(1-&gt;4)-Mur2Ac(oyl-L-Ala-gamma-D-Glu-L-Lys-D-Ala-D-Ala)](n+1)-di-trans,octa-cis-undecaprenyl diphosphate + di-trans,octa-cis-undecaprenyl diphosphate + H(+)</text>
        <dbReference type="Rhea" id="RHEA:23708"/>
        <dbReference type="Rhea" id="RHEA-COMP:9602"/>
        <dbReference type="Rhea" id="RHEA-COMP:9603"/>
        <dbReference type="ChEBI" id="CHEBI:15378"/>
        <dbReference type="ChEBI" id="CHEBI:58405"/>
        <dbReference type="ChEBI" id="CHEBI:60033"/>
        <dbReference type="ChEBI" id="CHEBI:78435"/>
        <dbReference type="EC" id="2.4.99.28"/>
    </reaction>
</comment>
<dbReference type="Gene3D" id="3.40.710.10">
    <property type="entry name" value="DD-peptidase/beta-lactamase superfamily"/>
    <property type="match status" value="1"/>
</dbReference>
<evidence type="ECO:0000256" key="3">
    <source>
        <dbReference type="ARBA" id="ARBA00022670"/>
    </source>
</evidence>
<comment type="caution">
    <text evidence="12">The sequence shown here is derived from an EMBL/GenBank/DDBJ whole genome shotgun (WGS) entry which is preliminary data.</text>
</comment>
<dbReference type="InterPro" id="IPR012338">
    <property type="entry name" value="Beta-lactam/transpept-like"/>
</dbReference>
<evidence type="ECO:0000256" key="1">
    <source>
        <dbReference type="ARBA" id="ARBA00004752"/>
    </source>
</evidence>
<keyword evidence="3" id="KW-0378">Hydrolase</keyword>
<sequence>MTWLDNGESLEKRSPLIQEPKLAPAPQEAPSHRYLYLGLGILLLLFGVTLATLLVAEAKTSHFQAQELSRYAATLRYTLESGSSSQIQFPGHGPFDQRLGYSKLPELEARLLSRGYEITEQARFSPALLDYTRRGFFPPYAEKTQAGLYIEECRGDTLYQFQHPQRQYPSFDTIPPVVLQTLLFIENRQLLDESTPYANPAVDWPRFTKAALSQVGRALDLPGQSAGGSTLATQLEKYRHSPRGLTNSPREKLRQMISASVRSYQDGPQTLTARQDVALDYLNTVPLSAAPGYGEVHGIGDGLWAWFGADFDAFNRRLSIGFDKVDNRMEQGLALRQVVALMIAQRRPSWYLMGGRKALEELTDSYLRLLRQDGVISDTLAQAAQEQRLTFRDYTETPFSLRIEPDKGVRVARQRLGGMLGMSLYDLDRLDLSARTTLNASLQGEVTAYLHRLADPEFAAEIGLLGERLLAPDRTQDVRYSFTLFERSEDGFMVRVQTDNTDQPFDINEGSKLELGSTAKLRVLATYLEVVAELHERHAGKSMEALRAVETDRQDVLSRWVLDRLIEAPGLTLDELLAMAMERRYSASPAEAFFTGGGQHTFSNFRREDNGRNPTLTEAMRESLNLPFIRLMRDLVRYSTHLNEHRTQLLEDDSDPRRLEYLRLFADREGRTFLQRFWRKYRHLDNDQRLVTFLEGLNVSAPRLAAVHRYLYPEASRDDFAAFLGSWLPSASHLSEREVDTLFERYAPGNYSLTDQGYVARVHPLELWLLGYLLDYPDASFAEAASASVDERQEVYGWLFRTRHRSARDVRIRTMLEVEAFLDIHERWQRLGYPFEHLVPSLATAVGSSGDRPAALAELMGIILNDGVRQPTLRIDELHFAAGTPYETRFLPAPGRAQRVMAPEVAAVLRDALSQVVEGGTARRLHGSFVQEDGTPLVLGGKTGTGNNRIETVSRGGQVTSSRALNRTATFVFYLGDNHFGTLTAYVAGTASDDFSFTSALPVQVLKGMEPILRPYLEPGAGNCPATPRDEYHFAEDAEADPPDDAGDDSSSSPDIALR</sequence>
<dbReference type="InterPro" id="IPR050396">
    <property type="entry name" value="Glycosyltr_51/Transpeptidase"/>
</dbReference>
<evidence type="ECO:0000259" key="11">
    <source>
        <dbReference type="Pfam" id="PF00912"/>
    </source>
</evidence>
<comment type="pathway">
    <text evidence="1">Cell wall biogenesis; peptidoglycan biosynthesis.</text>
</comment>
<dbReference type="SUPFAM" id="SSF56601">
    <property type="entry name" value="beta-lactamase/transpeptidase-like"/>
    <property type="match status" value="2"/>
</dbReference>
<keyword evidence="13" id="KW-1185">Reference proteome</keyword>
<dbReference type="EMBL" id="JAAQTO010000004">
    <property type="protein sequence ID" value="NIC04227.1"/>
    <property type="molecule type" value="Genomic_DNA"/>
</dbReference>
<evidence type="ECO:0000256" key="2">
    <source>
        <dbReference type="ARBA" id="ARBA00022645"/>
    </source>
</evidence>
<keyword evidence="2" id="KW-0121">Carboxypeptidase</keyword>
<evidence type="ECO:0000256" key="4">
    <source>
        <dbReference type="ARBA" id="ARBA00022676"/>
    </source>
</evidence>
<evidence type="ECO:0000256" key="6">
    <source>
        <dbReference type="ARBA" id="ARBA00023268"/>
    </source>
</evidence>
<reference evidence="12 13" key="1">
    <citation type="submission" date="2020-03" db="EMBL/GenBank/DDBJ databases">
        <title>Identification of Halomonas strains.</title>
        <authorList>
            <person name="Xiao Z."/>
            <person name="Dong F."/>
            <person name="Wang Z."/>
            <person name="Zhao J.-Y."/>
        </authorList>
    </citation>
    <scope>NUCLEOTIDE SEQUENCE [LARGE SCALE GENOMIC DNA]</scope>
    <source>
        <strain evidence="12 13">DX6</strain>
    </source>
</reference>
<dbReference type="EC" id="2.4.99.28" evidence="7"/>
<feature type="region of interest" description="Disordered" evidence="9">
    <location>
        <begin position="1020"/>
        <end position="1059"/>
    </location>
</feature>
<evidence type="ECO:0000256" key="10">
    <source>
        <dbReference type="SAM" id="Phobius"/>
    </source>
</evidence>
<dbReference type="InterPro" id="IPR001264">
    <property type="entry name" value="Glyco_trans_51"/>
</dbReference>
<dbReference type="Proteomes" id="UP001318321">
    <property type="component" value="Unassembled WGS sequence"/>
</dbReference>
<dbReference type="PANTHER" id="PTHR32282:SF24">
    <property type="entry name" value="GLYCOSYL TRANSFERASE FAMILY 51 DOMAIN-CONTAINING PROTEIN"/>
    <property type="match status" value="1"/>
</dbReference>